<sequence>MFFLKYGNTKEKKYILLLHKIHVERFPKADLEEKMNHWVRKEFKTFNEEARLSIQHWKDSWYKMVYKQKQIRIVKFCDATVEMVLNEVKLKIFQSEPWKKSPLLGELDQDIMRAFEREITKRLMYWVRTKEMEACDPFICNDTYKSESSNDEEDAKYDMSQSGDKVTTDNDVERRKYSGDDLKYPPGFTPSKINVEEVNKKVKGATSNEVNEHSNSTSNMLEESVPKQKLSSNNSVCWNMLVGFACYTTRNM</sequence>
<reference evidence="2" key="2">
    <citation type="submission" date="2022-01" db="EMBL/GenBank/DDBJ databases">
        <authorList>
            <person name="Yamashiro T."/>
            <person name="Shiraishi A."/>
            <person name="Satake H."/>
            <person name="Nakayama K."/>
        </authorList>
    </citation>
    <scope>NUCLEOTIDE SEQUENCE</scope>
</reference>
<evidence type="ECO:0000313" key="2">
    <source>
        <dbReference type="EMBL" id="GJT43056.1"/>
    </source>
</evidence>
<feature type="region of interest" description="Disordered" evidence="1">
    <location>
        <begin position="203"/>
        <end position="223"/>
    </location>
</feature>
<keyword evidence="3" id="KW-1185">Reference proteome</keyword>
<organism evidence="2 3">
    <name type="scientific">Tanacetum coccineum</name>
    <dbReference type="NCBI Taxonomy" id="301880"/>
    <lineage>
        <taxon>Eukaryota</taxon>
        <taxon>Viridiplantae</taxon>
        <taxon>Streptophyta</taxon>
        <taxon>Embryophyta</taxon>
        <taxon>Tracheophyta</taxon>
        <taxon>Spermatophyta</taxon>
        <taxon>Magnoliopsida</taxon>
        <taxon>eudicotyledons</taxon>
        <taxon>Gunneridae</taxon>
        <taxon>Pentapetalae</taxon>
        <taxon>asterids</taxon>
        <taxon>campanulids</taxon>
        <taxon>Asterales</taxon>
        <taxon>Asteraceae</taxon>
        <taxon>Asteroideae</taxon>
        <taxon>Anthemideae</taxon>
        <taxon>Anthemidinae</taxon>
        <taxon>Tanacetum</taxon>
    </lineage>
</organism>
<feature type="compositionally biased region" description="Polar residues" evidence="1">
    <location>
        <begin position="205"/>
        <end position="221"/>
    </location>
</feature>
<comment type="caution">
    <text evidence="2">The sequence shown here is derived from an EMBL/GenBank/DDBJ whole genome shotgun (WGS) entry which is preliminary data.</text>
</comment>
<protein>
    <submittedName>
        <fullName evidence="2">Uncharacterized protein</fullName>
    </submittedName>
</protein>
<name>A0ABQ5DV40_9ASTR</name>
<dbReference type="EMBL" id="BQNB010015698">
    <property type="protein sequence ID" value="GJT43056.1"/>
    <property type="molecule type" value="Genomic_DNA"/>
</dbReference>
<evidence type="ECO:0000256" key="1">
    <source>
        <dbReference type="SAM" id="MobiDB-lite"/>
    </source>
</evidence>
<reference evidence="2" key="1">
    <citation type="journal article" date="2022" name="Int. J. Mol. Sci.">
        <title>Draft Genome of Tanacetum Coccineum: Genomic Comparison of Closely Related Tanacetum-Family Plants.</title>
        <authorList>
            <person name="Yamashiro T."/>
            <person name="Shiraishi A."/>
            <person name="Nakayama K."/>
            <person name="Satake H."/>
        </authorList>
    </citation>
    <scope>NUCLEOTIDE SEQUENCE</scope>
</reference>
<proteinExistence type="predicted"/>
<feature type="region of interest" description="Disordered" evidence="1">
    <location>
        <begin position="146"/>
        <end position="191"/>
    </location>
</feature>
<accession>A0ABQ5DV40</accession>
<gene>
    <name evidence="2" type="ORF">Tco_0951771</name>
</gene>
<evidence type="ECO:0000313" key="3">
    <source>
        <dbReference type="Proteomes" id="UP001151760"/>
    </source>
</evidence>
<feature type="compositionally biased region" description="Basic and acidic residues" evidence="1">
    <location>
        <begin position="166"/>
        <end position="183"/>
    </location>
</feature>
<dbReference type="Proteomes" id="UP001151760">
    <property type="component" value="Unassembled WGS sequence"/>
</dbReference>